<feature type="non-terminal residue" evidence="2">
    <location>
        <position position="248"/>
    </location>
</feature>
<feature type="non-terminal residue" evidence="2">
    <location>
        <position position="1"/>
    </location>
</feature>
<sequence>FYSHLCPSLQEAFLPPISASVAAHKVQGTRVFPWPSRRKTLPDPFHGSNLVLSHTAENNCATAVEEQPIQSVQHVPPVESRSLSVHIGPDSTAIPSVHLQEIHVAFTHLKRRMGGVVVVECLREQKSLQNAHLRMASSSMVEEVAKDDPSIAMRIRCGVCTFKDVLKFLHPEATAQDLRRMEIVAMGMSGQLNTRCASMTAATARQVPRHGEEAPPGGKGWQPRGHWGSVSLSPAHAQQGCGPLPRLN</sequence>
<name>A0A061RAZ5_9CHLO</name>
<evidence type="ECO:0000256" key="1">
    <source>
        <dbReference type="SAM" id="MobiDB-lite"/>
    </source>
</evidence>
<accession>A0A061RAZ5</accession>
<proteinExistence type="predicted"/>
<reference evidence="2" key="1">
    <citation type="submission" date="2014-05" db="EMBL/GenBank/DDBJ databases">
        <title>The transcriptome of the halophilic microalga Tetraselmis sp. GSL018 isolated from the Great Salt Lake, Utah.</title>
        <authorList>
            <person name="Jinkerson R.E."/>
            <person name="D'Adamo S."/>
            <person name="Posewitz M.C."/>
        </authorList>
    </citation>
    <scope>NUCLEOTIDE SEQUENCE</scope>
    <source>
        <strain evidence="2">GSL018</strain>
    </source>
</reference>
<dbReference type="EMBL" id="GBEZ01018807">
    <property type="protein sequence ID" value="JAC67671.1"/>
    <property type="molecule type" value="Transcribed_RNA"/>
</dbReference>
<dbReference type="AlphaFoldDB" id="A0A061RAZ5"/>
<evidence type="ECO:0000313" key="2">
    <source>
        <dbReference type="EMBL" id="JAC67671.1"/>
    </source>
</evidence>
<organism evidence="2">
    <name type="scientific">Tetraselmis sp. GSL018</name>
    <dbReference type="NCBI Taxonomy" id="582737"/>
    <lineage>
        <taxon>Eukaryota</taxon>
        <taxon>Viridiplantae</taxon>
        <taxon>Chlorophyta</taxon>
        <taxon>core chlorophytes</taxon>
        <taxon>Chlorodendrophyceae</taxon>
        <taxon>Chlorodendrales</taxon>
        <taxon>Chlorodendraceae</taxon>
        <taxon>Tetraselmis</taxon>
    </lineage>
</organism>
<gene>
    <name evidence="2" type="ORF">TSPGSL018_10558</name>
</gene>
<protein>
    <submittedName>
        <fullName evidence="2">Uncharacterized protein</fullName>
    </submittedName>
</protein>
<feature type="region of interest" description="Disordered" evidence="1">
    <location>
        <begin position="203"/>
        <end position="248"/>
    </location>
</feature>